<name>A0A1I2XLD7_9FIRM</name>
<dbReference type="OrthoDB" id="9782387at2"/>
<evidence type="ECO:0000256" key="3">
    <source>
        <dbReference type="ARBA" id="ARBA00022691"/>
    </source>
</evidence>
<dbReference type="STRING" id="341036.SAMN05660649_04017"/>
<evidence type="ECO:0000256" key="5">
    <source>
        <dbReference type="ARBA" id="ARBA00023004"/>
    </source>
</evidence>
<dbReference type="PROSITE" id="PS51918">
    <property type="entry name" value="RADICAL_SAM"/>
    <property type="match status" value="1"/>
</dbReference>
<dbReference type="RefSeq" id="WP_092473709.1">
    <property type="nucleotide sequence ID" value="NZ_FOOX01000018.1"/>
</dbReference>
<dbReference type="SFLD" id="SFLDS00029">
    <property type="entry name" value="Radical_SAM"/>
    <property type="match status" value="1"/>
</dbReference>
<reference evidence="11" key="1">
    <citation type="submission" date="2016-10" db="EMBL/GenBank/DDBJ databases">
        <authorList>
            <person name="Varghese N."/>
            <person name="Submissions S."/>
        </authorList>
    </citation>
    <scope>NUCLEOTIDE SEQUENCE [LARGE SCALE GENOMIC DNA]</scope>
    <source>
        <strain evidence="11">DSM 17038</strain>
    </source>
</reference>
<dbReference type="InterPro" id="IPR013785">
    <property type="entry name" value="Aldolase_TIM"/>
</dbReference>
<dbReference type="PROSITE" id="PS00198">
    <property type="entry name" value="4FE4S_FER_1"/>
    <property type="match status" value="1"/>
</dbReference>
<dbReference type="InterPro" id="IPR017900">
    <property type="entry name" value="4Fe4S_Fe_S_CS"/>
</dbReference>
<dbReference type="InterPro" id="IPR036010">
    <property type="entry name" value="2Fe-2S_ferredoxin-like_sf"/>
</dbReference>
<dbReference type="GO" id="GO:0051539">
    <property type="term" value="F:4 iron, 4 sulfur cluster binding"/>
    <property type="evidence" value="ECO:0007669"/>
    <property type="project" value="UniProtKB-KW"/>
</dbReference>
<dbReference type="InterPro" id="IPR001041">
    <property type="entry name" value="2Fe-2S_ferredoxin-type"/>
</dbReference>
<gene>
    <name evidence="10" type="ORF">SAMN05660649_04017</name>
</gene>
<evidence type="ECO:0000259" key="8">
    <source>
        <dbReference type="PROSITE" id="PS51379"/>
    </source>
</evidence>
<dbReference type="InterPro" id="IPR007197">
    <property type="entry name" value="rSAM"/>
</dbReference>
<dbReference type="Pfam" id="PF13510">
    <property type="entry name" value="Fer2_4"/>
    <property type="match status" value="1"/>
</dbReference>
<dbReference type="Proteomes" id="UP000199337">
    <property type="component" value="Unassembled WGS sequence"/>
</dbReference>
<dbReference type="EMBL" id="FOOX01000018">
    <property type="protein sequence ID" value="SFH14260.1"/>
    <property type="molecule type" value="Genomic_DNA"/>
</dbReference>
<dbReference type="PROSITE" id="PS51085">
    <property type="entry name" value="2FE2S_FER_2"/>
    <property type="match status" value="1"/>
</dbReference>
<dbReference type="InterPro" id="IPR058240">
    <property type="entry name" value="rSAM_sf"/>
</dbReference>
<keyword evidence="2" id="KW-0004">4Fe-4S</keyword>
<dbReference type="SUPFAM" id="SSF102114">
    <property type="entry name" value="Radical SAM enzymes"/>
    <property type="match status" value="1"/>
</dbReference>
<keyword evidence="6" id="KW-0411">Iron-sulfur</keyword>
<dbReference type="Pfam" id="PF00037">
    <property type="entry name" value="Fer4"/>
    <property type="match status" value="1"/>
</dbReference>
<evidence type="ECO:0000256" key="6">
    <source>
        <dbReference type="ARBA" id="ARBA00023014"/>
    </source>
</evidence>
<dbReference type="InterPro" id="IPR034457">
    <property type="entry name" value="Organic_radical-activating"/>
</dbReference>
<comment type="cofactor">
    <cofactor evidence="1">
        <name>[4Fe-4S] cluster</name>
        <dbReference type="ChEBI" id="CHEBI:49883"/>
    </cofactor>
</comment>
<keyword evidence="10" id="KW-0456">Lyase</keyword>
<sequence>MSLMLRVAKSNANCMDCGFCKFFTCASNRNCTGCGACVISCPNNARELVSVYSNRDDVKITIDGIRYEVPEQITILKALEISGYKINTHLKHEQDAIHAPCGTGGCGECSVLVNNELKPSCVTPVREGMDIVTDPSRIIEHPPKRIVTVFNKSVTPMAELYGIRESSFFMHGCNMNCPSCHNWNITFSMSGGYFSPDRLIKQVSASNSGRGINRIGISGGEATLNRRWLVQFIRQLSVTVPRNVRIQLDTNAALLNRDYVDELIDAGITDISPDIKGVSPDSFQRLTGLVDQSTARLYMDNAWQTLKYVLHQCEGKLFTVVGIPFHKELMTYEELYQIGRKLASINRRVPVNLIEYQAAFRQRKLSLVSPEETEKSLRVLQDAGLVNVLCQAAAEMPLAVDPMDLIIGEECSW</sequence>
<protein>
    <submittedName>
        <fullName evidence="10">Pyruvate formate lyase activating enzyme</fullName>
    </submittedName>
</protein>
<evidence type="ECO:0000313" key="11">
    <source>
        <dbReference type="Proteomes" id="UP000199337"/>
    </source>
</evidence>
<feature type="domain" description="4Fe-4S ferredoxin-type" evidence="8">
    <location>
        <begin position="21"/>
        <end position="51"/>
    </location>
</feature>
<dbReference type="AlphaFoldDB" id="A0A1I2XLD7"/>
<feature type="domain" description="2Fe-2S ferredoxin-type" evidence="7">
    <location>
        <begin position="56"/>
        <end position="137"/>
    </location>
</feature>
<evidence type="ECO:0000256" key="2">
    <source>
        <dbReference type="ARBA" id="ARBA00022485"/>
    </source>
</evidence>
<dbReference type="PROSITE" id="PS51379">
    <property type="entry name" value="4FE4S_FER_2"/>
    <property type="match status" value="1"/>
</dbReference>
<dbReference type="Pfam" id="PF04055">
    <property type="entry name" value="Radical_SAM"/>
    <property type="match status" value="1"/>
</dbReference>
<dbReference type="SUPFAM" id="SSF46548">
    <property type="entry name" value="alpha-helical ferredoxin"/>
    <property type="match status" value="1"/>
</dbReference>
<evidence type="ECO:0000313" key="10">
    <source>
        <dbReference type="EMBL" id="SFH14260.1"/>
    </source>
</evidence>
<dbReference type="CDD" id="cd00207">
    <property type="entry name" value="fer2"/>
    <property type="match status" value="1"/>
</dbReference>
<keyword evidence="5" id="KW-0408">Iron</keyword>
<dbReference type="Gene3D" id="3.20.20.70">
    <property type="entry name" value="Aldolase class I"/>
    <property type="match status" value="1"/>
</dbReference>
<dbReference type="InterPro" id="IPR017896">
    <property type="entry name" value="4Fe4S_Fe-S-bd"/>
</dbReference>
<dbReference type="Gene3D" id="3.10.20.740">
    <property type="match status" value="1"/>
</dbReference>
<accession>A0A1I2XLD7</accession>
<proteinExistence type="predicted"/>
<dbReference type="PANTHER" id="PTHR30352">
    <property type="entry name" value="PYRUVATE FORMATE-LYASE-ACTIVATING ENZYME"/>
    <property type="match status" value="1"/>
</dbReference>
<dbReference type="GO" id="GO:0016829">
    <property type="term" value="F:lyase activity"/>
    <property type="evidence" value="ECO:0007669"/>
    <property type="project" value="UniProtKB-KW"/>
</dbReference>
<keyword evidence="10" id="KW-0670">Pyruvate</keyword>
<feature type="domain" description="Radical SAM core" evidence="9">
    <location>
        <begin position="159"/>
        <end position="386"/>
    </location>
</feature>
<evidence type="ECO:0000256" key="1">
    <source>
        <dbReference type="ARBA" id="ARBA00001966"/>
    </source>
</evidence>
<evidence type="ECO:0000256" key="4">
    <source>
        <dbReference type="ARBA" id="ARBA00022723"/>
    </source>
</evidence>
<dbReference type="GO" id="GO:0046872">
    <property type="term" value="F:metal ion binding"/>
    <property type="evidence" value="ECO:0007669"/>
    <property type="project" value="UniProtKB-KW"/>
</dbReference>
<organism evidence="10 11">
    <name type="scientific">Desulfotruncus arcticus DSM 17038</name>
    <dbReference type="NCBI Taxonomy" id="1121424"/>
    <lineage>
        <taxon>Bacteria</taxon>
        <taxon>Bacillati</taxon>
        <taxon>Bacillota</taxon>
        <taxon>Clostridia</taxon>
        <taxon>Eubacteriales</taxon>
        <taxon>Desulfallaceae</taxon>
        <taxon>Desulfotruncus</taxon>
    </lineage>
</organism>
<evidence type="ECO:0000259" key="7">
    <source>
        <dbReference type="PROSITE" id="PS51085"/>
    </source>
</evidence>
<keyword evidence="11" id="KW-1185">Reference proteome</keyword>
<keyword evidence="3" id="KW-0949">S-adenosyl-L-methionine</keyword>
<dbReference type="SUPFAM" id="SSF54292">
    <property type="entry name" value="2Fe-2S ferredoxin-like"/>
    <property type="match status" value="1"/>
</dbReference>
<dbReference type="PANTHER" id="PTHR30352:SF5">
    <property type="entry name" value="PYRUVATE FORMATE-LYASE 1-ACTIVATING ENZYME"/>
    <property type="match status" value="1"/>
</dbReference>
<keyword evidence="4" id="KW-0479">Metal-binding</keyword>
<evidence type="ECO:0000259" key="9">
    <source>
        <dbReference type="PROSITE" id="PS51918"/>
    </source>
</evidence>
<dbReference type="CDD" id="cd01335">
    <property type="entry name" value="Radical_SAM"/>
    <property type="match status" value="1"/>
</dbReference>